<name>A0A812DEX8_ACAPH</name>
<evidence type="ECO:0000313" key="5">
    <source>
        <dbReference type="Proteomes" id="UP000597762"/>
    </source>
</evidence>
<keyword evidence="3" id="KW-0732">Signal</keyword>
<dbReference type="EMBL" id="CAHIKZ030003631">
    <property type="protein sequence ID" value="CAE1302325.1"/>
    <property type="molecule type" value="Genomic_DNA"/>
</dbReference>
<gene>
    <name evidence="4" type="ORF">SPHA_54915</name>
</gene>
<evidence type="ECO:0000256" key="1">
    <source>
        <dbReference type="SAM" id="MobiDB-lite"/>
    </source>
</evidence>
<feature type="signal peptide" evidence="3">
    <location>
        <begin position="1"/>
        <end position="33"/>
    </location>
</feature>
<comment type="caution">
    <text evidence="4">The sequence shown here is derived from an EMBL/GenBank/DDBJ whole genome shotgun (WGS) entry which is preliminary data.</text>
</comment>
<keyword evidence="2" id="KW-0812">Transmembrane</keyword>
<feature type="region of interest" description="Disordered" evidence="1">
    <location>
        <begin position="125"/>
        <end position="156"/>
    </location>
</feature>
<feature type="region of interest" description="Disordered" evidence="1">
    <location>
        <begin position="174"/>
        <end position="193"/>
    </location>
</feature>
<feature type="region of interest" description="Disordered" evidence="1">
    <location>
        <begin position="47"/>
        <end position="78"/>
    </location>
</feature>
<evidence type="ECO:0000256" key="2">
    <source>
        <dbReference type="SAM" id="Phobius"/>
    </source>
</evidence>
<sequence>MAGCATCNSRPRTSWKMLLVGCYWVCLCHIIVGESTLHDVISAAASVDDTTGGNNNNNNATNDKKQMTGDDSMPFHWPPPLLNQQHRSFSSFSGQGVQIHTSKRKPDDPDVGVLVRILRSATKAEKPAAAKNAGAARLMSSPSTGRRRRIVKKTNQRHRRNIISADDDDVVVNNNNNKPSLRGGDSEKSFSPERGRLVQKHRFLLLRKPRSSAAITKNLVKAPLSGTAQDANRHDLDQLSTIPLQYIIVVVSVPACIVFLFVTLFSYSFFN</sequence>
<keyword evidence="5" id="KW-1185">Reference proteome</keyword>
<organism evidence="4 5">
    <name type="scientific">Acanthosepion pharaonis</name>
    <name type="common">Pharaoh cuttlefish</name>
    <name type="synonym">Sepia pharaonis</name>
    <dbReference type="NCBI Taxonomy" id="158019"/>
    <lineage>
        <taxon>Eukaryota</taxon>
        <taxon>Metazoa</taxon>
        <taxon>Spiralia</taxon>
        <taxon>Lophotrochozoa</taxon>
        <taxon>Mollusca</taxon>
        <taxon>Cephalopoda</taxon>
        <taxon>Coleoidea</taxon>
        <taxon>Decapodiformes</taxon>
        <taxon>Sepiida</taxon>
        <taxon>Sepiina</taxon>
        <taxon>Sepiidae</taxon>
        <taxon>Acanthosepion</taxon>
    </lineage>
</organism>
<feature type="compositionally biased region" description="Basic residues" evidence="1">
    <location>
        <begin position="145"/>
        <end position="156"/>
    </location>
</feature>
<keyword evidence="2" id="KW-0472">Membrane</keyword>
<evidence type="ECO:0000256" key="3">
    <source>
        <dbReference type="SAM" id="SignalP"/>
    </source>
</evidence>
<feature type="compositionally biased region" description="Low complexity" evidence="1">
    <location>
        <begin position="48"/>
        <end position="61"/>
    </location>
</feature>
<dbReference type="Proteomes" id="UP000597762">
    <property type="component" value="Unassembled WGS sequence"/>
</dbReference>
<feature type="region of interest" description="Disordered" evidence="1">
    <location>
        <begin position="92"/>
        <end position="111"/>
    </location>
</feature>
<proteinExistence type="predicted"/>
<feature type="chain" id="PRO_5033020299" evidence="3">
    <location>
        <begin position="34"/>
        <end position="271"/>
    </location>
</feature>
<feature type="compositionally biased region" description="Basic and acidic residues" evidence="1">
    <location>
        <begin position="184"/>
        <end position="193"/>
    </location>
</feature>
<reference evidence="4" key="1">
    <citation type="submission" date="2021-01" db="EMBL/GenBank/DDBJ databases">
        <authorList>
            <person name="Li R."/>
            <person name="Bekaert M."/>
        </authorList>
    </citation>
    <scope>NUCLEOTIDE SEQUENCE</scope>
    <source>
        <strain evidence="4">Farmed</strain>
    </source>
</reference>
<evidence type="ECO:0000313" key="4">
    <source>
        <dbReference type="EMBL" id="CAE1302325.1"/>
    </source>
</evidence>
<keyword evidence="2" id="KW-1133">Transmembrane helix</keyword>
<feature type="transmembrane region" description="Helical" evidence="2">
    <location>
        <begin position="246"/>
        <end position="270"/>
    </location>
</feature>
<dbReference type="AlphaFoldDB" id="A0A812DEX8"/>
<accession>A0A812DEX8</accession>
<protein>
    <submittedName>
        <fullName evidence="4">Uncharacterized protein</fullName>
    </submittedName>
</protein>